<proteinExistence type="predicted"/>
<name>A0A4P9YS61_9FUNG</name>
<dbReference type="Gene3D" id="2.60.120.330">
    <property type="entry name" value="B-lactam Antibiotic, Isopenicillin N Synthase, Chain"/>
    <property type="match status" value="1"/>
</dbReference>
<dbReference type="OrthoDB" id="288590at2759"/>
<dbReference type="SUPFAM" id="SSF51197">
    <property type="entry name" value="Clavaminate synthase-like"/>
    <property type="match status" value="1"/>
</dbReference>
<keyword evidence="3" id="KW-1185">Reference proteome</keyword>
<dbReference type="Proteomes" id="UP000278143">
    <property type="component" value="Unassembled WGS sequence"/>
</dbReference>
<dbReference type="AlphaFoldDB" id="A0A4P9YS61"/>
<dbReference type="PANTHER" id="PTHR47990">
    <property type="entry name" value="2-OXOGLUTARATE (2OG) AND FE(II)-DEPENDENT OXYGENASE SUPERFAMILY PROTEIN-RELATED"/>
    <property type="match status" value="1"/>
</dbReference>
<dbReference type="Pfam" id="PF03171">
    <property type="entry name" value="2OG-FeII_Oxy"/>
    <property type="match status" value="1"/>
</dbReference>
<accession>A0A4P9YS61</accession>
<reference evidence="3" key="1">
    <citation type="journal article" date="2018" name="Nat. Microbiol.">
        <title>Leveraging single-cell genomics to expand the fungal tree of life.</title>
        <authorList>
            <person name="Ahrendt S.R."/>
            <person name="Quandt C.A."/>
            <person name="Ciobanu D."/>
            <person name="Clum A."/>
            <person name="Salamov A."/>
            <person name="Andreopoulos B."/>
            <person name="Cheng J.F."/>
            <person name="Woyke T."/>
            <person name="Pelin A."/>
            <person name="Henrissat B."/>
            <person name="Reynolds N.K."/>
            <person name="Benny G.L."/>
            <person name="Smith M.E."/>
            <person name="James T.Y."/>
            <person name="Grigoriev I.V."/>
        </authorList>
    </citation>
    <scope>NUCLEOTIDE SEQUENCE [LARGE SCALE GENOMIC DNA]</scope>
    <source>
        <strain evidence="3">Benny S71-1</strain>
    </source>
</reference>
<evidence type="ECO:0000313" key="2">
    <source>
        <dbReference type="EMBL" id="RKP22736.1"/>
    </source>
</evidence>
<dbReference type="InterPro" id="IPR050231">
    <property type="entry name" value="Iron_ascorbate_oxido_reductase"/>
</dbReference>
<feature type="non-terminal residue" evidence="2">
    <location>
        <position position="65"/>
    </location>
</feature>
<dbReference type="EMBL" id="KZ991734">
    <property type="protein sequence ID" value="RKP22736.1"/>
    <property type="molecule type" value="Genomic_DNA"/>
</dbReference>
<dbReference type="InterPro" id="IPR027443">
    <property type="entry name" value="IPNS-like_sf"/>
</dbReference>
<evidence type="ECO:0000259" key="1">
    <source>
        <dbReference type="Pfam" id="PF03171"/>
    </source>
</evidence>
<sequence length="65" mass="7370">MNKQGEWYYVKPVPNSFVVNVGDMAVIWSHGQYTAAVHRVIHQGSAVRYAVPFFYEPRFDAAVAP</sequence>
<evidence type="ECO:0000313" key="3">
    <source>
        <dbReference type="Proteomes" id="UP000278143"/>
    </source>
</evidence>
<feature type="domain" description="Isopenicillin N synthase-like Fe(2+) 2OG dioxygenase" evidence="1">
    <location>
        <begin position="3"/>
        <end position="57"/>
    </location>
</feature>
<dbReference type="InterPro" id="IPR044861">
    <property type="entry name" value="IPNS-like_FE2OG_OXY"/>
</dbReference>
<organism evidence="2 3">
    <name type="scientific">Syncephalis pseudoplumigaleata</name>
    <dbReference type="NCBI Taxonomy" id="1712513"/>
    <lineage>
        <taxon>Eukaryota</taxon>
        <taxon>Fungi</taxon>
        <taxon>Fungi incertae sedis</taxon>
        <taxon>Zoopagomycota</taxon>
        <taxon>Zoopagomycotina</taxon>
        <taxon>Zoopagomycetes</taxon>
        <taxon>Zoopagales</taxon>
        <taxon>Piptocephalidaceae</taxon>
        <taxon>Syncephalis</taxon>
    </lineage>
</organism>
<protein>
    <recommendedName>
        <fullName evidence="1">Isopenicillin N synthase-like Fe(2+) 2OG dioxygenase domain-containing protein</fullName>
    </recommendedName>
</protein>
<gene>
    <name evidence="2" type="ORF">SYNPS1DRAFT_19646</name>
</gene>